<comment type="caution">
    <text evidence="1">The sequence shown here is derived from an EMBL/GenBank/DDBJ whole genome shotgun (WGS) entry which is preliminary data.</text>
</comment>
<sequence length="139" mass="16825">MCDGDRIRGGTIKSIKLQLVWHLWRVYWEYPVPLHPYRVPIPYSLPIPYRVHTCRLFDHNFDTSESFFRMIVDHSMFPNLNIEDRRTIRRTVPHLLEEGWQDVMEYNFVQGSDVNVYNVQYRFRPMVQYLGGNVNWLYG</sequence>
<evidence type="ECO:0000313" key="1">
    <source>
        <dbReference type="EMBL" id="KAK2959696.1"/>
    </source>
</evidence>
<proteinExistence type="predicted"/>
<protein>
    <submittedName>
        <fullName evidence="1">Uncharacterized protein</fullName>
    </submittedName>
</protein>
<gene>
    <name evidence="1" type="ORF">BLNAU_5185</name>
</gene>
<name>A0ABQ9Y7E6_9EUKA</name>
<evidence type="ECO:0000313" key="2">
    <source>
        <dbReference type="Proteomes" id="UP001281761"/>
    </source>
</evidence>
<keyword evidence="2" id="KW-1185">Reference proteome</keyword>
<dbReference type="Proteomes" id="UP001281761">
    <property type="component" value="Unassembled WGS sequence"/>
</dbReference>
<organism evidence="1 2">
    <name type="scientific">Blattamonas nauphoetae</name>
    <dbReference type="NCBI Taxonomy" id="2049346"/>
    <lineage>
        <taxon>Eukaryota</taxon>
        <taxon>Metamonada</taxon>
        <taxon>Preaxostyla</taxon>
        <taxon>Oxymonadida</taxon>
        <taxon>Blattamonas</taxon>
    </lineage>
</organism>
<reference evidence="1 2" key="1">
    <citation type="journal article" date="2022" name="bioRxiv">
        <title>Genomics of Preaxostyla Flagellates Illuminates Evolutionary Transitions and the Path Towards Mitochondrial Loss.</title>
        <authorList>
            <person name="Novak L.V.F."/>
            <person name="Treitli S.C."/>
            <person name="Pyrih J."/>
            <person name="Halakuc P."/>
            <person name="Pipaliya S.V."/>
            <person name="Vacek V."/>
            <person name="Brzon O."/>
            <person name="Soukal P."/>
            <person name="Eme L."/>
            <person name="Dacks J.B."/>
            <person name="Karnkowska A."/>
            <person name="Elias M."/>
            <person name="Hampl V."/>
        </authorList>
    </citation>
    <scope>NUCLEOTIDE SEQUENCE [LARGE SCALE GENOMIC DNA]</scope>
    <source>
        <strain evidence="1">NAU3</strain>
        <tissue evidence="1">Gut</tissue>
    </source>
</reference>
<accession>A0ABQ9Y7E6</accession>
<dbReference type="EMBL" id="JARBJD010000027">
    <property type="protein sequence ID" value="KAK2959696.1"/>
    <property type="molecule type" value="Genomic_DNA"/>
</dbReference>